<dbReference type="PANTHER" id="PTHR46566:SF5">
    <property type="entry name" value="1-PHOSPHOFRUCTOKINASE"/>
    <property type="match status" value="1"/>
</dbReference>
<dbReference type="InterPro" id="IPR017583">
    <property type="entry name" value="Tagatose/fructose_Pkinase"/>
</dbReference>
<keyword evidence="11" id="KW-1185">Reference proteome</keyword>
<comment type="similarity">
    <text evidence="1">Belongs to the carbohydrate kinase pfkB family.</text>
</comment>
<dbReference type="SUPFAM" id="SSF53613">
    <property type="entry name" value="Ribokinase-like"/>
    <property type="match status" value="1"/>
</dbReference>
<keyword evidence="4 8" id="KW-0418">Kinase</keyword>
<evidence type="ECO:0000256" key="3">
    <source>
        <dbReference type="ARBA" id="ARBA00022741"/>
    </source>
</evidence>
<evidence type="ECO:0000313" key="10">
    <source>
        <dbReference type="EMBL" id="MCR8631647.1"/>
    </source>
</evidence>
<comment type="caution">
    <text evidence="10">The sequence shown here is derived from an EMBL/GenBank/DDBJ whole genome shotgun (WGS) entry which is preliminary data.</text>
</comment>
<dbReference type="CDD" id="cd01164">
    <property type="entry name" value="FruK_PfkB_like"/>
    <property type="match status" value="1"/>
</dbReference>
<evidence type="ECO:0000259" key="9">
    <source>
        <dbReference type="Pfam" id="PF00294"/>
    </source>
</evidence>
<comment type="pathway">
    <text evidence="7">Carbohydrate metabolism; D-tagatose 6-phosphate degradation; D-glyceraldehyde 3-phosphate and glycerone phosphate from D-tagatose 6-phosphate: step 1/2.</text>
</comment>
<dbReference type="RefSeq" id="WP_258213236.1">
    <property type="nucleotide sequence ID" value="NZ_JANQBD010000006.1"/>
</dbReference>
<dbReference type="Pfam" id="PF00294">
    <property type="entry name" value="PfkB"/>
    <property type="match status" value="1"/>
</dbReference>
<keyword evidence="2 7" id="KW-0808">Transferase</keyword>
<dbReference type="PROSITE" id="PS00583">
    <property type="entry name" value="PFKB_KINASES_1"/>
    <property type="match status" value="1"/>
</dbReference>
<dbReference type="InterPro" id="IPR022463">
    <property type="entry name" value="1-PFruKinase"/>
</dbReference>
<keyword evidence="7" id="KW-0423">Lactose metabolism</keyword>
<comment type="similarity">
    <text evidence="7">Belongs to the carbohydrate kinase PfkB family. LacC subfamily.</text>
</comment>
<evidence type="ECO:0000256" key="4">
    <source>
        <dbReference type="ARBA" id="ARBA00022777"/>
    </source>
</evidence>
<keyword evidence="3 7" id="KW-0547">Nucleotide-binding</keyword>
<evidence type="ECO:0000256" key="8">
    <source>
        <dbReference type="RuleBase" id="RU369061"/>
    </source>
</evidence>
<comment type="catalytic activity">
    <reaction evidence="6 8">
        <text>beta-D-fructose 1-phosphate + ATP = beta-D-fructose 1,6-bisphosphate + ADP + H(+)</text>
        <dbReference type="Rhea" id="RHEA:14213"/>
        <dbReference type="ChEBI" id="CHEBI:15378"/>
        <dbReference type="ChEBI" id="CHEBI:30616"/>
        <dbReference type="ChEBI" id="CHEBI:32966"/>
        <dbReference type="ChEBI" id="CHEBI:138881"/>
        <dbReference type="ChEBI" id="CHEBI:456216"/>
        <dbReference type="EC" id="2.7.1.56"/>
    </reaction>
</comment>
<dbReference type="NCBIfam" id="TIGR03168">
    <property type="entry name" value="1-PFK"/>
    <property type="match status" value="1"/>
</dbReference>
<keyword evidence="5 7" id="KW-0067">ATP-binding</keyword>
<dbReference type="Proteomes" id="UP001300012">
    <property type="component" value="Unassembled WGS sequence"/>
</dbReference>
<evidence type="ECO:0000256" key="7">
    <source>
        <dbReference type="PIRNR" id="PIRNR000535"/>
    </source>
</evidence>
<dbReference type="PIRSF" id="PIRSF000535">
    <property type="entry name" value="1PFK/6PFK/LacC"/>
    <property type="match status" value="1"/>
</dbReference>
<dbReference type="NCBIfam" id="TIGR03828">
    <property type="entry name" value="pfkB"/>
    <property type="match status" value="1"/>
</dbReference>
<dbReference type="EC" id="2.7.1.144" evidence="7"/>
<accession>A0ABT1YFE6</accession>
<protein>
    <recommendedName>
        <fullName evidence="7">Tagatose-6-phosphate kinase</fullName>
        <ecNumber evidence="7">2.7.1.144</ecNumber>
    </recommendedName>
</protein>
<comment type="catalytic activity">
    <reaction evidence="7">
        <text>D-tagatofuranose 6-phosphate + ATP = D-tagatofuranose 1,6-bisphosphate + ADP + H(+)</text>
        <dbReference type="Rhea" id="RHEA:12420"/>
        <dbReference type="ChEBI" id="CHEBI:15378"/>
        <dbReference type="ChEBI" id="CHEBI:30616"/>
        <dbReference type="ChEBI" id="CHEBI:58694"/>
        <dbReference type="ChEBI" id="CHEBI:58695"/>
        <dbReference type="ChEBI" id="CHEBI:456216"/>
        <dbReference type="EC" id="2.7.1.144"/>
    </reaction>
</comment>
<dbReference type="InterPro" id="IPR002173">
    <property type="entry name" value="Carboh/pur_kinase_PfkB_CS"/>
</dbReference>
<dbReference type="InterPro" id="IPR029056">
    <property type="entry name" value="Ribokinase-like"/>
</dbReference>
<comment type="function">
    <text evidence="8">Catalyzes the ATP-dependent phosphorylation of fructose-l-phosphate to fructose-l,6-bisphosphate.</text>
</comment>
<dbReference type="GO" id="GO:0008662">
    <property type="term" value="F:1-phosphofructokinase activity"/>
    <property type="evidence" value="ECO:0007669"/>
    <property type="project" value="UniProtKB-EC"/>
</dbReference>
<dbReference type="EMBL" id="JANQBD010000006">
    <property type="protein sequence ID" value="MCR8631647.1"/>
    <property type="molecule type" value="Genomic_DNA"/>
</dbReference>
<gene>
    <name evidence="10" type="primary">pfkB</name>
    <name evidence="10" type="ORF">NV381_10575</name>
</gene>
<feature type="domain" description="Carbohydrate kinase PfkB" evidence="9">
    <location>
        <begin position="6"/>
        <end position="291"/>
    </location>
</feature>
<evidence type="ECO:0000256" key="6">
    <source>
        <dbReference type="ARBA" id="ARBA00047745"/>
    </source>
</evidence>
<name>A0ABT1YFE6_9BACL</name>
<evidence type="ECO:0000256" key="2">
    <source>
        <dbReference type="ARBA" id="ARBA00022679"/>
    </source>
</evidence>
<dbReference type="Gene3D" id="3.40.1190.20">
    <property type="match status" value="1"/>
</dbReference>
<dbReference type="InterPro" id="IPR002139">
    <property type="entry name" value="Ribo/fructo_kinase"/>
</dbReference>
<organism evidence="10 11">
    <name type="scientific">Paenibacillus radicis</name>
    <name type="common">ex Xue et al. 2023</name>
    <dbReference type="NCBI Taxonomy" id="2972489"/>
    <lineage>
        <taxon>Bacteria</taxon>
        <taxon>Bacillati</taxon>
        <taxon>Bacillota</taxon>
        <taxon>Bacilli</taxon>
        <taxon>Bacillales</taxon>
        <taxon>Paenibacillaceae</taxon>
        <taxon>Paenibacillus</taxon>
    </lineage>
</organism>
<dbReference type="InterPro" id="IPR011611">
    <property type="entry name" value="PfkB_dom"/>
</dbReference>
<dbReference type="PRINTS" id="PR00990">
    <property type="entry name" value="RIBOKINASE"/>
</dbReference>
<evidence type="ECO:0000313" key="11">
    <source>
        <dbReference type="Proteomes" id="UP001300012"/>
    </source>
</evidence>
<reference evidence="10 11" key="1">
    <citation type="submission" date="2022-08" db="EMBL/GenBank/DDBJ databases">
        <title>Paenibacillus endoradicis sp. nov., Paenibacillus radicibacter sp. nov and Paenibacillus pararadicis sp. nov., three cold-adapted plant growth-promoting bacteria isolated from root of Larix gmelinii in Great Khingan.</title>
        <authorList>
            <person name="Xue H."/>
        </authorList>
    </citation>
    <scope>NUCLEOTIDE SEQUENCE [LARGE SCALE GENOMIC DNA]</scope>
    <source>
        <strain evidence="10 11">N5-1-1-5</strain>
    </source>
</reference>
<evidence type="ECO:0000256" key="5">
    <source>
        <dbReference type="ARBA" id="ARBA00022840"/>
    </source>
</evidence>
<proteinExistence type="inferred from homology"/>
<sequence>MITTVTLNAAIDKTYYVPLFTQKSVMRVQRFYAEAGGKGINVARVISQLGKPVLATGFAGGFNGRFIRQELDRQQIQHDFVEVAGESRLCLNIINELDGISTEILEPGPVISDTAMEQFTVKFKELAKRSVVVCISGSLPAGVPKDFYAKLVSLAKGEGAVVLLDTSGEALQRGAEAAPYLIKPNEQEAAQLIGKSVSDAREMIEQLVSMERMNIPCITISLGSEGSLAYVQGAYYRVKPPLIDAVNTVGCGDSFMAGMAVCIAEGRSIEESLRYATAVGSANALNEKAGYINKADVDELLKQVKVVQL</sequence>
<evidence type="ECO:0000256" key="1">
    <source>
        <dbReference type="ARBA" id="ARBA00005380"/>
    </source>
</evidence>
<dbReference type="PANTHER" id="PTHR46566">
    <property type="entry name" value="1-PHOSPHOFRUCTOKINASE-RELATED"/>
    <property type="match status" value="1"/>
</dbReference>